<organism evidence="16 17">
    <name type="scientific">Thamnocephalis sphaerospora</name>
    <dbReference type="NCBI Taxonomy" id="78915"/>
    <lineage>
        <taxon>Eukaryota</taxon>
        <taxon>Fungi</taxon>
        <taxon>Fungi incertae sedis</taxon>
        <taxon>Zoopagomycota</taxon>
        <taxon>Zoopagomycotina</taxon>
        <taxon>Zoopagomycetes</taxon>
        <taxon>Zoopagales</taxon>
        <taxon>Sigmoideomycetaceae</taxon>
        <taxon>Thamnocephalis</taxon>
    </lineage>
</organism>
<dbReference type="SUPFAM" id="SSF81665">
    <property type="entry name" value="Calcium ATPase, transmembrane domain M"/>
    <property type="match status" value="1"/>
</dbReference>
<dbReference type="Proteomes" id="UP000271241">
    <property type="component" value="Unassembled WGS sequence"/>
</dbReference>
<keyword evidence="6" id="KW-0547">Nucleotide-binding</keyword>
<feature type="transmembrane region" description="Helical" evidence="14">
    <location>
        <begin position="280"/>
        <end position="299"/>
    </location>
</feature>
<dbReference type="PANTHER" id="PTHR24092">
    <property type="entry name" value="PROBABLE PHOSPHOLIPID-TRANSPORTING ATPASE"/>
    <property type="match status" value="1"/>
</dbReference>
<protein>
    <recommendedName>
        <fullName evidence="3">P-type phospholipid transporter</fullName>
        <ecNumber evidence="3">7.6.2.1</ecNumber>
    </recommendedName>
</protein>
<evidence type="ECO:0000256" key="9">
    <source>
        <dbReference type="ARBA" id="ARBA00022967"/>
    </source>
</evidence>
<feature type="transmembrane region" description="Helical" evidence="14">
    <location>
        <begin position="383"/>
        <end position="401"/>
    </location>
</feature>
<feature type="compositionally biased region" description="Basic and acidic residues" evidence="13">
    <location>
        <begin position="465"/>
        <end position="474"/>
    </location>
</feature>
<evidence type="ECO:0000256" key="8">
    <source>
        <dbReference type="ARBA" id="ARBA00022842"/>
    </source>
</evidence>
<dbReference type="FunFam" id="3.40.50.1000:FF:000014">
    <property type="entry name" value="Phospholipid-transporting ATPase"/>
    <property type="match status" value="1"/>
</dbReference>
<keyword evidence="8" id="KW-0460">Magnesium</keyword>
<dbReference type="InterPro" id="IPR023298">
    <property type="entry name" value="ATPase_P-typ_TM_dom_sf"/>
</dbReference>
<dbReference type="STRING" id="78915.A0A4P9XJC9"/>
<accession>A0A4P9XJC9</accession>
<evidence type="ECO:0000256" key="7">
    <source>
        <dbReference type="ARBA" id="ARBA00022840"/>
    </source>
</evidence>
<dbReference type="NCBIfam" id="TIGR01494">
    <property type="entry name" value="ATPase_P-type"/>
    <property type="match status" value="1"/>
</dbReference>
<dbReference type="GO" id="GO:0046872">
    <property type="term" value="F:metal ion binding"/>
    <property type="evidence" value="ECO:0007669"/>
    <property type="project" value="UniProtKB-KW"/>
</dbReference>
<dbReference type="GO" id="GO:0045332">
    <property type="term" value="P:phospholipid translocation"/>
    <property type="evidence" value="ECO:0007669"/>
    <property type="project" value="TreeGrafter"/>
</dbReference>
<dbReference type="EC" id="7.6.2.1" evidence="3"/>
<feature type="transmembrane region" description="Helical" evidence="14">
    <location>
        <begin position="229"/>
        <end position="249"/>
    </location>
</feature>
<dbReference type="GO" id="GO:0005886">
    <property type="term" value="C:plasma membrane"/>
    <property type="evidence" value="ECO:0007669"/>
    <property type="project" value="TreeGrafter"/>
</dbReference>
<evidence type="ECO:0000256" key="6">
    <source>
        <dbReference type="ARBA" id="ARBA00022741"/>
    </source>
</evidence>
<dbReference type="InterPro" id="IPR036412">
    <property type="entry name" value="HAD-like_sf"/>
</dbReference>
<evidence type="ECO:0000313" key="17">
    <source>
        <dbReference type="Proteomes" id="UP000271241"/>
    </source>
</evidence>
<dbReference type="AlphaFoldDB" id="A0A4P9XJC9"/>
<keyword evidence="9" id="KW-1278">Translocase</keyword>
<comment type="subcellular location">
    <subcellularLocation>
        <location evidence="1">Membrane</location>
        <topology evidence="1">Multi-pass membrane protein</topology>
    </subcellularLocation>
</comment>
<keyword evidence="10 14" id="KW-1133">Transmembrane helix</keyword>
<evidence type="ECO:0000259" key="15">
    <source>
        <dbReference type="Pfam" id="PF16212"/>
    </source>
</evidence>
<feature type="transmembrane region" description="Helical" evidence="14">
    <location>
        <begin position="319"/>
        <end position="336"/>
    </location>
</feature>
<evidence type="ECO:0000256" key="1">
    <source>
        <dbReference type="ARBA" id="ARBA00004141"/>
    </source>
</evidence>
<feature type="domain" description="P-type ATPase C-terminal" evidence="15">
    <location>
        <begin position="165"/>
        <end position="410"/>
    </location>
</feature>
<evidence type="ECO:0000256" key="11">
    <source>
        <dbReference type="ARBA" id="ARBA00023136"/>
    </source>
</evidence>
<evidence type="ECO:0000256" key="13">
    <source>
        <dbReference type="SAM" id="MobiDB-lite"/>
    </source>
</evidence>
<keyword evidence="4 14" id="KW-0812">Transmembrane</keyword>
<dbReference type="InterPro" id="IPR023214">
    <property type="entry name" value="HAD_sf"/>
</dbReference>
<dbReference type="OrthoDB" id="377733at2759"/>
<dbReference type="PANTHER" id="PTHR24092:SF218">
    <property type="entry name" value="PHOSPHOLIPID-TRANSPORTING ATPASE"/>
    <property type="match status" value="1"/>
</dbReference>
<evidence type="ECO:0000256" key="10">
    <source>
        <dbReference type="ARBA" id="ARBA00022989"/>
    </source>
</evidence>
<keyword evidence="7" id="KW-0067">ATP-binding</keyword>
<proteinExistence type="inferred from homology"/>
<dbReference type="GO" id="GO:0005524">
    <property type="term" value="F:ATP binding"/>
    <property type="evidence" value="ECO:0007669"/>
    <property type="project" value="UniProtKB-KW"/>
</dbReference>
<name>A0A4P9XJC9_9FUNG</name>
<reference evidence="17" key="1">
    <citation type="journal article" date="2018" name="Nat. Microbiol.">
        <title>Leveraging single-cell genomics to expand the fungal tree of life.</title>
        <authorList>
            <person name="Ahrendt S.R."/>
            <person name="Quandt C.A."/>
            <person name="Ciobanu D."/>
            <person name="Clum A."/>
            <person name="Salamov A."/>
            <person name="Andreopoulos B."/>
            <person name="Cheng J.F."/>
            <person name="Woyke T."/>
            <person name="Pelin A."/>
            <person name="Henrissat B."/>
            <person name="Reynolds N.K."/>
            <person name="Benny G.L."/>
            <person name="Smith M.E."/>
            <person name="James T.Y."/>
            <person name="Grigoriev I.V."/>
        </authorList>
    </citation>
    <scope>NUCLEOTIDE SEQUENCE [LARGE SCALE GENOMIC DNA]</scope>
    <source>
        <strain evidence="17">RSA 1356</strain>
    </source>
</reference>
<feature type="region of interest" description="Disordered" evidence="13">
    <location>
        <begin position="453"/>
        <end position="474"/>
    </location>
</feature>
<dbReference type="EMBL" id="KZ993185">
    <property type="protein sequence ID" value="RKP05290.1"/>
    <property type="molecule type" value="Genomic_DNA"/>
</dbReference>
<dbReference type="GO" id="GO:0016887">
    <property type="term" value="F:ATP hydrolysis activity"/>
    <property type="evidence" value="ECO:0007669"/>
    <property type="project" value="InterPro"/>
</dbReference>
<feature type="transmembrane region" description="Helical" evidence="14">
    <location>
        <begin position="343"/>
        <end position="363"/>
    </location>
</feature>
<evidence type="ECO:0000256" key="3">
    <source>
        <dbReference type="ARBA" id="ARBA00012189"/>
    </source>
</evidence>
<keyword evidence="5" id="KW-0479">Metal-binding</keyword>
<sequence length="474" mass="53783">LQDQVPETIQYLLQCDIRIWLLTGDKQETAVKVGKSSRLITADMNIMALNVKSGPDCSVLLDHFIEEVNRRDQDDQNALVVDGESLVYILLLPELSKKFLEIGVRCRSVICCRVTPLQKALVVRLVKKQLRKVTLSIGDGANDVSMIQEAHVGVGIEGMEGAQAVRASDYSFVEFKALRRLLSVHGRYSYMRIANIILYSLYKSIALITVQFWFGFYNAWCGRAIYEDHFLTLWNVVYTSLSPIAMAVFDKDVDEDKIALYPQLYKAVKDGRYWNIKLEIGWASAALWHSLAVIASFLLFTKNEIVRADGNPIGYTSEAFLVSNLILMVVTVKIALSIRRWVWIFAATIALSLVANVLFLFGLELFDFLDAPALVELYSLGGHYFLVPIVVCICCLPDYLLNYSMRTLKPDDAEIIQEESLKPNASVPLQNAGRWTWLVDWTRRTFGRFSRHPPEWPSSSLSVHTPREPETREV</sequence>
<keyword evidence="11 14" id="KW-0472">Membrane</keyword>
<keyword evidence="17" id="KW-1185">Reference proteome</keyword>
<dbReference type="Pfam" id="PF16212">
    <property type="entry name" value="PhoLip_ATPase_C"/>
    <property type="match status" value="1"/>
</dbReference>
<evidence type="ECO:0000256" key="14">
    <source>
        <dbReference type="SAM" id="Phobius"/>
    </source>
</evidence>
<gene>
    <name evidence="16" type="ORF">THASP1DRAFT_32875</name>
</gene>
<evidence type="ECO:0000256" key="2">
    <source>
        <dbReference type="ARBA" id="ARBA00008109"/>
    </source>
</evidence>
<dbReference type="Gene3D" id="3.40.50.1000">
    <property type="entry name" value="HAD superfamily/HAD-like"/>
    <property type="match status" value="1"/>
</dbReference>
<comment type="similarity">
    <text evidence="2">Belongs to the cation transport ATPase (P-type) (TC 3.A.3) family. Type IV subfamily.</text>
</comment>
<evidence type="ECO:0000256" key="12">
    <source>
        <dbReference type="ARBA" id="ARBA00034036"/>
    </source>
</evidence>
<dbReference type="InterPro" id="IPR032630">
    <property type="entry name" value="P_typ_ATPase_c"/>
</dbReference>
<dbReference type="SUPFAM" id="SSF56784">
    <property type="entry name" value="HAD-like"/>
    <property type="match status" value="1"/>
</dbReference>
<feature type="non-terminal residue" evidence="16">
    <location>
        <position position="1"/>
    </location>
</feature>
<feature type="transmembrane region" description="Helical" evidence="14">
    <location>
        <begin position="196"/>
        <end position="217"/>
    </location>
</feature>
<evidence type="ECO:0000256" key="5">
    <source>
        <dbReference type="ARBA" id="ARBA00022723"/>
    </source>
</evidence>
<comment type="catalytic activity">
    <reaction evidence="12">
        <text>ATP + H2O + phospholipidSide 1 = ADP + phosphate + phospholipidSide 2.</text>
        <dbReference type="EC" id="7.6.2.1"/>
    </reaction>
</comment>
<dbReference type="GO" id="GO:0140326">
    <property type="term" value="F:ATPase-coupled intramembrane lipid transporter activity"/>
    <property type="evidence" value="ECO:0007669"/>
    <property type="project" value="UniProtKB-EC"/>
</dbReference>
<evidence type="ECO:0000256" key="4">
    <source>
        <dbReference type="ARBA" id="ARBA00022692"/>
    </source>
</evidence>
<dbReference type="InterPro" id="IPR001757">
    <property type="entry name" value="P_typ_ATPase"/>
</dbReference>
<evidence type="ECO:0000313" key="16">
    <source>
        <dbReference type="EMBL" id="RKP05290.1"/>
    </source>
</evidence>